<organism evidence="2 3">
    <name type="scientific">Saccharolobus shibatae</name>
    <dbReference type="NCBI Taxonomy" id="2286"/>
    <lineage>
        <taxon>Archaea</taxon>
        <taxon>Thermoproteota</taxon>
        <taxon>Thermoprotei</taxon>
        <taxon>Sulfolobales</taxon>
        <taxon>Sulfolobaceae</taxon>
        <taxon>Saccharolobus</taxon>
    </lineage>
</organism>
<evidence type="ECO:0000313" key="2">
    <source>
        <dbReference type="EMBL" id="QXJ33956.1"/>
    </source>
</evidence>
<keyword evidence="3" id="KW-1185">Reference proteome</keyword>
<gene>
    <name evidence="1" type="ORF">J5U21_00571</name>
    <name evidence="2" type="ORF">J5U22_00501</name>
</gene>
<sequence length="80" mass="9601">MVLRFSPLLKGRKLNDVFYCWRRVKTTDGERFEGCNPNEYWEFSWDEYEYLKFKNAKYGKLKSLVTVSLRSKETFTKNGG</sequence>
<accession>A0A8F5BYY9</accession>
<dbReference type="RefSeq" id="WP_218260321.1">
    <property type="nucleotide sequence ID" value="NZ_CP077713.1"/>
</dbReference>
<reference evidence="2 3" key="1">
    <citation type="journal article" date="2021" name="Environ. Microbiol.">
        <title>New insights into the diversity and evolution of the archaeal mobilome from three complete genomes of Saccharolobus shibatae.</title>
        <authorList>
            <person name="Medvedeva S."/>
            <person name="Brandt D."/>
            <person name="Cvirkaite-Krupovic V."/>
            <person name="Liu Y."/>
            <person name="Severinov K."/>
            <person name="Ishino S."/>
            <person name="Ishino Y."/>
            <person name="Prangishvili D."/>
            <person name="Kalinowski J."/>
            <person name="Krupovic M."/>
        </authorList>
    </citation>
    <scope>NUCLEOTIDE SEQUENCE [LARGE SCALE GENOMIC DNA]</scope>
    <source>
        <strain evidence="1">BEU9</strain>
        <strain evidence="2 3">S38A</strain>
    </source>
</reference>
<evidence type="ECO:0000313" key="3">
    <source>
        <dbReference type="Proteomes" id="UP000694036"/>
    </source>
</evidence>
<evidence type="ECO:0000313" key="1">
    <source>
        <dbReference type="EMBL" id="QXJ30922.1"/>
    </source>
</evidence>
<dbReference type="AlphaFoldDB" id="A0A8F5BYY9"/>
<proteinExistence type="predicted"/>
<dbReference type="GeneID" id="65562092"/>
<protein>
    <submittedName>
        <fullName evidence="2">Uncharacterized protein</fullName>
    </submittedName>
</protein>
<dbReference type="EMBL" id="CP077715">
    <property type="protein sequence ID" value="QXJ30922.1"/>
    <property type="molecule type" value="Genomic_DNA"/>
</dbReference>
<dbReference type="EMBL" id="CP077713">
    <property type="protein sequence ID" value="QXJ33956.1"/>
    <property type="molecule type" value="Genomic_DNA"/>
</dbReference>
<dbReference type="Proteomes" id="UP000694036">
    <property type="component" value="Chromosome"/>
</dbReference>
<name>A0A8F5BYY9_9CREN</name>
<dbReference type="Proteomes" id="UP000693941">
    <property type="component" value="Chromosome"/>
</dbReference>